<dbReference type="GO" id="GO:0008791">
    <property type="term" value="F:arginine N-succinyltransferase activity"/>
    <property type="evidence" value="ECO:0007669"/>
    <property type="project" value="UniProtKB-UniRule"/>
</dbReference>
<dbReference type="SUPFAM" id="SSF55729">
    <property type="entry name" value="Acyl-CoA N-acyltransferases (Nat)"/>
    <property type="match status" value="1"/>
</dbReference>
<evidence type="ECO:0000256" key="4">
    <source>
        <dbReference type="NCBIfam" id="TIGR03244"/>
    </source>
</evidence>
<keyword evidence="3 5" id="KW-0012">Acyltransferase</keyword>
<dbReference type="InterPro" id="IPR016181">
    <property type="entry name" value="Acyl_CoA_acyltransferase"/>
</dbReference>
<dbReference type="EMBL" id="LJZQ01000013">
    <property type="protein sequence ID" value="KPQ28602.1"/>
    <property type="molecule type" value="Genomic_DNA"/>
</dbReference>
<dbReference type="STRING" id="1305731.GCA_000934705_03655"/>
<dbReference type="InterPro" id="IPR007041">
    <property type="entry name" value="Arg_succinylTrfase_AstA/AruG"/>
</dbReference>
<keyword evidence="2 5" id="KW-0808">Transferase</keyword>
<dbReference type="Gene3D" id="2.40.40.20">
    <property type="match status" value="1"/>
</dbReference>
<dbReference type="EC" id="2.3.1.109" evidence="4"/>
<keyword evidence="1" id="KW-0056">Arginine metabolism</keyword>
<dbReference type="Proteomes" id="UP000050416">
    <property type="component" value="Unassembled WGS sequence"/>
</dbReference>
<proteinExistence type="predicted"/>
<dbReference type="NCBIfam" id="TIGR03244">
    <property type="entry name" value="arg_catab_AstA"/>
    <property type="match status" value="1"/>
</dbReference>
<reference evidence="5 6" key="1">
    <citation type="submission" date="2015-09" db="EMBL/GenBank/DDBJ databases">
        <title>Identification and resolution of microdiversity through metagenomic sequencing of parallel consortia.</title>
        <authorList>
            <person name="Nelson W.C."/>
            <person name="Romine M.F."/>
            <person name="Lindemann S.R."/>
        </authorList>
    </citation>
    <scope>NUCLEOTIDE SEQUENCE [LARGE SCALE GENOMIC DNA]</scope>
    <source>
        <strain evidence="5">HL-55</strain>
    </source>
</reference>
<sequence length="377" mass="42521">MLVIRPLQEGDLEDLYRMAQNAGKGLTTLPADRDLLQRKIERTRDSFNQRCAPEAGLYLFALEDTRAKKTVGISGIEARVGLEEVFYNYRLSVTVNASRELGVHVRTPTLHLSNDMTDHTEICSLLLSDDYKGGGNGLLLSRCRFMYLDDFRKNFSDKVIAEMRGVSDKEGRSPLWDALGSKFFDMEFIRADMLSGLGNKSFIAELMPKYPIYLPMLPDAARAVVGMVHENTRPALKMLQAEGFNFNGMVDIFDGGPVVEAFINTIRSVRESINRHAMVVSKPINLEVPPEQRAMISNRSFRNFRVTTVPMDCIGPDTVRINREVADALQVESGDPVRLAPLKESSLSPIHNLRGQDDEDDRILDRVRNHHNRHGQD</sequence>
<evidence type="ECO:0000256" key="3">
    <source>
        <dbReference type="ARBA" id="ARBA00023315"/>
    </source>
</evidence>
<dbReference type="PANTHER" id="PTHR30420">
    <property type="entry name" value="N-SUCCINYLARGININE DIHYDROLASE"/>
    <property type="match status" value="1"/>
</dbReference>
<accession>A0A0N8KKN1</accession>
<dbReference type="AlphaFoldDB" id="A0A0N8KKN1"/>
<dbReference type="OrthoDB" id="21121at2"/>
<dbReference type="PANTHER" id="PTHR30420:SF1">
    <property type="entry name" value="ARGININE N-SUCCINYLTRANSFERASE"/>
    <property type="match status" value="1"/>
</dbReference>
<evidence type="ECO:0000256" key="1">
    <source>
        <dbReference type="ARBA" id="ARBA00022503"/>
    </source>
</evidence>
<evidence type="ECO:0000313" key="5">
    <source>
        <dbReference type="EMBL" id="KPQ28602.1"/>
    </source>
</evidence>
<evidence type="ECO:0000256" key="2">
    <source>
        <dbReference type="ARBA" id="ARBA00022679"/>
    </source>
</evidence>
<dbReference type="PATRIC" id="fig|1305731.5.peg.413"/>
<name>A0A0N8KKN1_9GAMM</name>
<dbReference type="Pfam" id="PF04958">
    <property type="entry name" value="AstA"/>
    <property type="match status" value="1"/>
</dbReference>
<protein>
    <recommendedName>
        <fullName evidence="4">Arginine N-succinyltransferase</fullName>
        <ecNumber evidence="4">2.3.1.109</ecNumber>
    </recommendedName>
</protein>
<organism evidence="5 6">
    <name type="scientific">Marinobacter excellens HL-55</name>
    <dbReference type="NCBI Taxonomy" id="1305731"/>
    <lineage>
        <taxon>Bacteria</taxon>
        <taxon>Pseudomonadati</taxon>
        <taxon>Pseudomonadota</taxon>
        <taxon>Gammaproteobacteria</taxon>
        <taxon>Pseudomonadales</taxon>
        <taxon>Marinobacteraceae</taxon>
        <taxon>Marinobacter</taxon>
    </lineage>
</organism>
<comment type="caution">
    <text evidence="5">The sequence shown here is derived from an EMBL/GenBank/DDBJ whole genome shotgun (WGS) entry which is preliminary data.</text>
</comment>
<dbReference type="InterPro" id="IPR017650">
    <property type="entry name" value="Arginine_N-succinylTrfase"/>
</dbReference>
<dbReference type="GO" id="GO:0006527">
    <property type="term" value="P:L-arginine catabolic process"/>
    <property type="evidence" value="ECO:0007669"/>
    <property type="project" value="UniProtKB-UniRule"/>
</dbReference>
<gene>
    <name evidence="5" type="primary">astA-2</name>
    <name evidence="5" type="ORF">HLUCCX14_09810</name>
</gene>
<evidence type="ECO:0000313" key="6">
    <source>
        <dbReference type="Proteomes" id="UP000050416"/>
    </source>
</evidence>
<dbReference type="NCBIfam" id="TIGR03243">
    <property type="entry name" value="arg_catab_AOST"/>
    <property type="match status" value="1"/>
</dbReference>